<evidence type="ECO:0000313" key="2">
    <source>
        <dbReference type="EMBL" id="CAK1599252.1"/>
    </source>
</evidence>
<dbReference type="InterPro" id="IPR002166">
    <property type="entry name" value="RNA_pol_HCV"/>
</dbReference>
<dbReference type="Pfam" id="PF00998">
    <property type="entry name" value="RdRP_3"/>
    <property type="match status" value="1"/>
</dbReference>
<keyword evidence="3" id="KW-1185">Reference proteome</keyword>
<feature type="domain" description="RdRp catalytic" evidence="1">
    <location>
        <begin position="1"/>
        <end position="112"/>
    </location>
</feature>
<name>A0AAV1LYT2_9NEOP</name>
<evidence type="ECO:0000259" key="1">
    <source>
        <dbReference type="PROSITE" id="PS50507"/>
    </source>
</evidence>
<gene>
    <name evidence="2" type="ORF">PARMNEM_LOCUS18150</name>
</gene>
<accession>A0AAV1LYT2</accession>
<proteinExistence type="predicted"/>
<dbReference type="GO" id="GO:0003723">
    <property type="term" value="F:RNA binding"/>
    <property type="evidence" value="ECO:0007669"/>
    <property type="project" value="InterPro"/>
</dbReference>
<sequence length="236" mass="27751">MHEADRKSFHAYVTPEHLKLTHTFYQSCYRHDKKLRSLSKRTIKSTCKTREGDWYTVKEIRMYENVDTSFGNSIINYAVIIEIIHRQGRKGDAIVNGDDSIIFTDKSLDVEQAIRFRHVELDHRYEAADVQDVEFCRTKCVINNNGKPTMMMNPSRISQIFGMTYNRYVSNYQQYLVKVLAANALINKNTPCNNDWRDLHKSITFGKYFNPNTQFRHLNRALTRVVFTILFTTMSK</sequence>
<dbReference type="SUPFAM" id="SSF56672">
    <property type="entry name" value="DNA/RNA polymerases"/>
    <property type="match status" value="1"/>
</dbReference>
<dbReference type="GO" id="GO:0039694">
    <property type="term" value="P:viral RNA genome replication"/>
    <property type="evidence" value="ECO:0007669"/>
    <property type="project" value="InterPro"/>
</dbReference>
<dbReference type="PROSITE" id="PS50507">
    <property type="entry name" value="RDRP_SSRNA_POS"/>
    <property type="match status" value="1"/>
</dbReference>
<dbReference type="AlphaFoldDB" id="A0AAV1LYT2"/>
<reference evidence="2 3" key="1">
    <citation type="submission" date="2023-11" db="EMBL/GenBank/DDBJ databases">
        <authorList>
            <person name="Hedman E."/>
            <person name="Englund M."/>
            <person name="Stromberg M."/>
            <person name="Nyberg Akerstrom W."/>
            <person name="Nylinder S."/>
            <person name="Jareborg N."/>
            <person name="Kallberg Y."/>
            <person name="Kronander E."/>
        </authorList>
    </citation>
    <scope>NUCLEOTIDE SEQUENCE [LARGE SCALE GENOMIC DNA]</scope>
</reference>
<comment type="caution">
    <text evidence="2">The sequence shown here is derived from an EMBL/GenBank/DDBJ whole genome shotgun (WGS) entry which is preliminary data.</text>
</comment>
<dbReference type="EMBL" id="CAVLGL010000115">
    <property type="protein sequence ID" value="CAK1599252.1"/>
    <property type="molecule type" value="Genomic_DNA"/>
</dbReference>
<dbReference type="Proteomes" id="UP001314205">
    <property type="component" value="Unassembled WGS sequence"/>
</dbReference>
<dbReference type="InterPro" id="IPR007094">
    <property type="entry name" value="RNA-dir_pol_PSvirus"/>
</dbReference>
<dbReference type="InterPro" id="IPR043502">
    <property type="entry name" value="DNA/RNA_pol_sf"/>
</dbReference>
<evidence type="ECO:0000313" key="3">
    <source>
        <dbReference type="Proteomes" id="UP001314205"/>
    </source>
</evidence>
<protein>
    <recommendedName>
        <fullName evidence="1">RdRp catalytic domain-containing protein</fullName>
    </recommendedName>
</protein>
<dbReference type="GO" id="GO:0003968">
    <property type="term" value="F:RNA-directed RNA polymerase activity"/>
    <property type="evidence" value="ECO:0007669"/>
    <property type="project" value="InterPro"/>
</dbReference>
<organism evidence="2 3">
    <name type="scientific">Parnassius mnemosyne</name>
    <name type="common">clouded apollo</name>
    <dbReference type="NCBI Taxonomy" id="213953"/>
    <lineage>
        <taxon>Eukaryota</taxon>
        <taxon>Metazoa</taxon>
        <taxon>Ecdysozoa</taxon>
        <taxon>Arthropoda</taxon>
        <taxon>Hexapoda</taxon>
        <taxon>Insecta</taxon>
        <taxon>Pterygota</taxon>
        <taxon>Neoptera</taxon>
        <taxon>Endopterygota</taxon>
        <taxon>Lepidoptera</taxon>
        <taxon>Glossata</taxon>
        <taxon>Ditrysia</taxon>
        <taxon>Papilionoidea</taxon>
        <taxon>Papilionidae</taxon>
        <taxon>Parnassiinae</taxon>
        <taxon>Parnassini</taxon>
        <taxon>Parnassius</taxon>
        <taxon>Driopa</taxon>
    </lineage>
</organism>
<dbReference type="GO" id="GO:0071897">
    <property type="term" value="P:DNA biosynthetic process"/>
    <property type="evidence" value="ECO:0007669"/>
    <property type="project" value="UniProtKB-ARBA"/>
</dbReference>